<dbReference type="Gene3D" id="2.60.40.10">
    <property type="entry name" value="Immunoglobulins"/>
    <property type="match status" value="1"/>
</dbReference>
<keyword evidence="1" id="KW-1133">Transmembrane helix</keyword>
<feature type="domain" description="Fibronectin type-III" evidence="2">
    <location>
        <begin position="1"/>
        <end position="87"/>
    </location>
</feature>
<accession>A0A9W9Z6F6</accession>
<dbReference type="InterPro" id="IPR036116">
    <property type="entry name" value="FN3_sf"/>
</dbReference>
<evidence type="ECO:0000313" key="3">
    <source>
        <dbReference type="EMBL" id="KAJ7374214.1"/>
    </source>
</evidence>
<evidence type="ECO:0000259" key="2">
    <source>
        <dbReference type="PROSITE" id="PS50853"/>
    </source>
</evidence>
<dbReference type="CDD" id="cd00063">
    <property type="entry name" value="FN3"/>
    <property type="match status" value="1"/>
</dbReference>
<evidence type="ECO:0000256" key="1">
    <source>
        <dbReference type="SAM" id="Phobius"/>
    </source>
</evidence>
<dbReference type="EMBL" id="MU826828">
    <property type="protein sequence ID" value="KAJ7374214.1"/>
    <property type="molecule type" value="Genomic_DNA"/>
</dbReference>
<dbReference type="OrthoDB" id="6020478at2759"/>
<reference evidence="3" key="1">
    <citation type="submission" date="2023-01" db="EMBL/GenBank/DDBJ databases">
        <title>Genome assembly of the deep-sea coral Lophelia pertusa.</title>
        <authorList>
            <person name="Herrera S."/>
            <person name="Cordes E."/>
        </authorList>
    </citation>
    <scope>NUCLEOTIDE SEQUENCE</scope>
    <source>
        <strain evidence="3">USNM1676648</strain>
        <tissue evidence="3">Polyp</tissue>
    </source>
</reference>
<comment type="caution">
    <text evidence="3">The sequence shown here is derived from an EMBL/GenBank/DDBJ whole genome shotgun (WGS) entry which is preliminary data.</text>
</comment>
<organism evidence="3 4">
    <name type="scientific">Desmophyllum pertusum</name>
    <dbReference type="NCBI Taxonomy" id="174260"/>
    <lineage>
        <taxon>Eukaryota</taxon>
        <taxon>Metazoa</taxon>
        <taxon>Cnidaria</taxon>
        <taxon>Anthozoa</taxon>
        <taxon>Hexacorallia</taxon>
        <taxon>Scleractinia</taxon>
        <taxon>Caryophylliina</taxon>
        <taxon>Caryophylliidae</taxon>
        <taxon>Desmophyllum</taxon>
    </lineage>
</organism>
<dbReference type="PROSITE" id="PS50853">
    <property type="entry name" value="FN3"/>
    <property type="match status" value="1"/>
</dbReference>
<name>A0A9W9Z6F6_9CNID</name>
<dbReference type="Proteomes" id="UP001163046">
    <property type="component" value="Unassembled WGS sequence"/>
</dbReference>
<evidence type="ECO:0000313" key="4">
    <source>
        <dbReference type="Proteomes" id="UP001163046"/>
    </source>
</evidence>
<sequence length="260" mass="28871">MEVTWGPVPDGFVHGILLGYRIYYTKIQEEGRPATSKTQVITAGPYEQNTIIMLLNNFAIYTLEITAFTIKGDGVRSTIKDGSTCNCPREFKTTWYPFPPYIKYEEGAVGGFIPRILEDAVEHFCDDCLLDNGKSTSAINYELDGWGNAAQKSGVEPLISSIDSRTDFSIPISGYKGQTHYSVYRYVKLAESPGVAFITVMDPNNKVIAIGNVFIDVWPLLLLSAVMMIAAGMVMWIMVCMNLAYRISSKNMLSPGSYSF</sequence>
<keyword evidence="4" id="KW-1185">Reference proteome</keyword>
<dbReference type="InterPro" id="IPR013783">
    <property type="entry name" value="Ig-like_fold"/>
</dbReference>
<dbReference type="SUPFAM" id="SSF49265">
    <property type="entry name" value="Fibronectin type III"/>
    <property type="match status" value="1"/>
</dbReference>
<proteinExistence type="predicted"/>
<dbReference type="InterPro" id="IPR003961">
    <property type="entry name" value="FN3_dom"/>
</dbReference>
<dbReference type="AlphaFoldDB" id="A0A9W9Z6F6"/>
<gene>
    <name evidence="3" type="ORF">OS493_007288</name>
</gene>
<keyword evidence="1" id="KW-0472">Membrane</keyword>
<keyword evidence="1" id="KW-0812">Transmembrane</keyword>
<feature type="transmembrane region" description="Helical" evidence="1">
    <location>
        <begin position="217"/>
        <end position="245"/>
    </location>
</feature>
<protein>
    <recommendedName>
        <fullName evidence="2">Fibronectin type-III domain-containing protein</fullName>
    </recommendedName>
</protein>